<comment type="caution">
    <text evidence="1">The sequence shown here is derived from an EMBL/GenBank/DDBJ whole genome shotgun (WGS) entry which is preliminary data.</text>
</comment>
<evidence type="ECO:0000313" key="1">
    <source>
        <dbReference type="EMBL" id="KAG0426437.1"/>
    </source>
</evidence>
<keyword evidence="2" id="KW-1185">Reference proteome</keyword>
<dbReference type="Proteomes" id="UP000805193">
    <property type="component" value="Unassembled WGS sequence"/>
</dbReference>
<gene>
    <name evidence="1" type="ORF">HPB47_026452</name>
</gene>
<accession>A0AC60PYN7</accession>
<evidence type="ECO:0000313" key="2">
    <source>
        <dbReference type="Proteomes" id="UP000805193"/>
    </source>
</evidence>
<dbReference type="EMBL" id="JABSTQ010009717">
    <property type="protein sequence ID" value="KAG0426437.1"/>
    <property type="molecule type" value="Genomic_DNA"/>
</dbReference>
<sequence>MRTLSSGDEENRATAMPFCTANRHKSDPSFFKRKSLPAKATIPENSRQTDMESKIDRIDSARRKKPGASLSVRSTLELDPFQRRISQNRRDELTTCSSQPRDHSGRDASRLQLLDICLNEPIEDHACAAYDWLVDAERNPTLARHLKKAALDNLAELGGLLAKKGSVFRYAADLVLEEC</sequence>
<proteinExistence type="predicted"/>
<organism evidence="1 2">
    <name type="scientific">Ixodes persulcatus</name>
    <name type="common">Taiga tick</name>
    <dbReference type="NCBI Taxonomy" id="34615"/>
    <lineage>
        <taxon>Eukaryota</taxon>
        <taxon>Metazoa</taxon>
        <taxon>Ecdysozoa</taxon>
        <taxon>Arthropoda</taxon>
        <taxon>Chelicerata</taxon>
        <taxon>Arachnida</taxon>
        <taxon>Acari</taxon>
        <taxon>Parasitiformes</taxon>
        <taxon>Ixodida</taxon>
        <taxon>Ixodoidea</taxon>
        <taxon>Ixodidae</taxon>
        <taxon>Ixodinae</taxon>
        <taxon>Ixodes</taxon>
    </lineage>
</organism>
<protein>
    <submittedName>
        <fullName evidence="1">Uncharacterized protein</fullName>
    </submittedName>
</protein>
<reference evidence="1 2" key="1">
    <citation type="journal article" date="2020" name="Cell">
        <title>Large-Scale Comparative Analyses of Tick Genomes Elucidate Their Genetic Diversity and Vector Capacities.</title>
        <authorList>
            <consortium name="Tick Genome and Microbiome Consortium (TIGMIC)"/>
            <person name="Jia N."/>
            <person name="Wang J."/>
            <person name="Shi W."/>
            <person name="Du L."/>
            <person name="Sun Y."/>
            <person name="Zhan W."/>
            <person name="Jiang J.F."/>
            <person name="Wang Q."/>
            <person name="Zhang B."/>
            <person name="Ji P."/>
            <person name="Bell-Sakyi L."/>
            <person name="Cui X.M."/>
            <person name="Yuan T.T."/>
            <person name="Jiang B.G."/>
            <person name="Yang W.F."/>
            <person name="Lam T.T."/>
            <person name="Chang Q.C."/>
            <person name="Ding S.J."/>
            <person name="Wang X.J."/>
            <person name="Zhu J.G."/>
            <person name="Ruan X.D."/>
            <person name="Zhao L."/>
            <person name="Wei J.T."/>
            <person name="Ye R.Z."/>
            <person name="Que T.C."/>
            <person name="Du C.H."/>
            <person name="Zhou Y.H."/>
            <person name="Cheng J.X."/>
            <person name="Dai P.F."/>
            <person name="Guo W.B."/>
            <person name="Han X.H."/>
            <person name="Huang E.J."/>
            <person name="Li L.F."/>
            <person name="Wei W."/>
            <person name="Gao Y.C."/>
            <person name="Liu J.Z."/>
            <person name="Shao H.Z."/>
            <person name="Wang X."/>
            <person name="Wang C.C."/>
            <person name="Yang T.C."/>
            <person name="Huo Q.B."/>
            <person name="Li W."/>
            <person name="Chen H.Y."/>
            <person name="Chen S.E."/>
            <person name="Zhou L.G."/>
            <person name="Ni X.B."/>
            <person name="Tian J.H."/>
            <person name="Sheng Y."/>
            <person name="Liu T."/>
            <person name="Pan Y.S."/>
            <person name="Xia L.Y."/>
            <person name="Li J."/>
            <person name="Zhao F."/>
            <person name="Cao W.C."/>
        </authorList>
    </citation>
    <scope>NUCLEOTIDE SEQUENCE [LARGE SCALE GENOMIC DNA]</scope>
    <source>
        <strain evidence="1">Iper-2018</strain>
    </source>
</reference>
<name>A0AC60PYN7_IXOPE</name>